<feature type="region of interest" description="Disordered" evidence="1">
    <location>
        <begin position="1"/>
        <end position="140"/>
    </location>
</feature>
<evidence type="ECO:0000256" key="1">
    <source>
        <dbReference type="SAM" id="MobiDB-lite"/>
    </source>
</evidence>
<name>A0A9D4CMT3_DREPO</name>
<reference evidence="2" key="2">
    <citation type="submission" date="2020-11" db="EMBL/GenBank/DDBJ databases">
        <authorList>
            <person name="McCartney M.A."/>
            <person name="Auch B."/>
            <person name="Kono T."/>
            <person name="Mallez S."/>
            <person name="Becker A."/>
            <person name="Gohl D.M."/>
            <person name="Silverstein K.A.T."/>
            <person name="Koren S."/>
            <person name="Bechman K.B."/>
            <person name="Herman A."/>
            <person name="Abrahante J.E."/>
            <person name="Garbe J."/>
        </authorList>
    </citation>
    <scope>NUCLEOTIDE SEQUENCE</scope>
    <source>
        <strain evidence="2">Duluth1</strain>
        <tissue evidence="2">Whole animal</tissue>
    </source>
</reference>
<dbReference type="EMBL" id="JAIWYP010000012">
    <property type="protein sequence ID" value="KAH3728269.1"/>
    <property type="molecule type" value="Genomic_DNA"/>
</dbReference>
<proteinExistence type="predicted"/>
<dbReference type="AlphaFoldDB" id="A0A9D4CMT3"/>
<dbReference type="Proteomes" id="UP000828390">
    <property type="component" value="Unassembled WGS sequence"/>
</dbReference>
<feature type="compositionally biased region" description="Polar residues" evidence="1">
    <location>
        <begin position="110"/>
        <end position="119"/>
    </location>
</feature>
<sequence length="165" mass="18104">MIINNPISAFIANDSRTNDDTNTKLRDPIRTGDFGIQKDNAEDVASHRKKPKDKTEDTTTENQNNGPETSDGAAKISERLQSSETDIGQRVDSNQMPKHESKNSHLPLAQANTAKQQPKGSDAKSGPQAVKNKQITNETGKGVKLSNILLLETHSHNSLKLMYLT</sequence>
<comment type="caution">
    <text evidence="2">The sequence shown here is derived from an EMBL/GenBank/DDBJ whole genome shotgun (WGS) entry which is preliminary data.</text>
</comment>
<feature type="compositionally biased region" description="Polar residues" evidence="1">
    <location>
        <begin position="79"/>
        <end position="96"/>
    </location>
</feature>
<evidence type="ECO:0000313" key="3">
    <source>
        <dbReference type="Proteomes" id="UP000828390"/>
    </source>
</evidence>
<accession>A0A9D4CMT3</accession>
<keyword evidence="3" id="KW-1185">Reference proteome</keyword>
<protein>
    <submittedName>
        <fullName evidence="2">Uncharacterized protein</fullName>
    </submittedName>
</protein>
<organism evidence="2 3">
    <name type="scientific">Dreissena polymorpha</name>
    <name type="common">Zebra mussel</name>
    <name type="synonym">Mytilus polymorpha</name>
    <dbReference type="NCBI Taxonomy" id="45954"/>
    <lineage>
        <taxon>Eukaryota</taxon>
        <taxon>Metazoa</taxon>
        <taxon>Spiralia</taxon>
        <taxon>Lophotrochozoa</taxon>
        <taxon>Mollusca</taxon>
        <taxon>Bivalvia</taxon>
        <taxon>Autobranchia</taxon>
        <taxon>Heteroconchia</taxon>
        <taxon>Euheterodonta</taxon>
        <taxon>Imparidentia</taxon>
        <taxon>Neoheterodontei</taxon>
        <taxon>Myida</taxon>
        <taxon>Dreissenoidea</taxon>
        <taxon>Dreissenidae</taxon>
        <taxon>Dreissena</taxon>
    </lineage>
</organism>
<gene>
    <name evidence="2" type="ORF">DPMN_054223</name>
</gene>
<feature type="compositionally biased region" description="Basic and acidic residues" evidence="1">
    <location>
        <begin position="16"/>
        <end position="30"/>
    </location>
</feature>
<evidence type="ECO:0000313" key="2">
    <source>
        <dbReference type="EMBL" id="KAH3728269.1"/>
    </source>
</evidence>
<reference evidence="2" key="1">
    <citation type="journal article" date="2019" name="bioRxiv">
        <title>The Genome of the Zebra Mussel, Dreissena polymorpha: A Resource for Invasive Species Research.</title>
        <authorList>
            <person name="McCartney M.A."/>
            <person name="Auch B."/>
            <person name="Kono T."/>
            <person name="Mallez S."/>
            <person name="Zhang Y."/>
            <person name="Obille A."/>
            <person name="Becker A."/>
            <person name="Abrahante J.E."/>
            <person name="Garbe J."/>
            <person name="Badalamenti J.P."/>
            <person name="Herman A."/>
            <person name="Mangelson H."/>
            <person name="Liachko I."/>
            <person name="Sullivan S."/>
            <person name="Sone E.D."/>
            <person name="Koren S."/>
            <person name="Silverstein K.A.T."/>
            <person name="Beckman K.B."/>
            <person name="Gohl D.M."/>
        </authorList>
    </citation>
    <scope>NUCLEOTIDE SEQUENCE</scope>
    <source>
        <strain evidence="2">Duluth1</strain>
        <tissue evidence="2">Whole animal</tissue>
    </source>
</reference>